<dbReference type="SUPFAM" id="SSF56219">
    <property type="entry name" value="DNase I-like"/>
    <property type="match status" value="1"/>
</dbReference>
<dbReference type="PANTHER" id="PTHR33710:SF62">
    <property type="entry name" value="DUF4283 DOMAIN PROTEIN"/>
    <property type="match status" value="1"/>
</dbReference>
<dbReference type="InterPro" id="IPR046796">
    <property type="entry name" value="Transposase_32_dom"/>
</dbReference>
<evidence type="ECO:0000313" key="5">
    <source>
        <dbReference type="Proteomes" id="UP000631114"/>
    </source>
</evidence>
<evidence type="ECO:0000313" key="4">
    <source>
        <dbReference type="EMBL" id="KAF9607662.1"/>
    </source>
</evidence>
<feature type="domain" description="Zinc knuckle CX2CX4HX4C" evidence="2">
    <location>
        <begin position="91"/>
        <end position="117"/>
    </location>
</feature>
<proteinExistence type="predicted"/>
<evidence type="ECO:0008006" key="6">
    <source>
        <dbReference type="Google" id="ProtNLM"/>
    </source>
</evidence>
<dbReference type="Gene3D" id="3.60.10.10">
    <property type="entry name" value="Endonuclease/exonuclease/phosphatase"/>
    <property type="match status" value="1"/>
</dbReference>
<gene>
    <name evidence="4" type="ORF">IFM89_037895</name>
</gene>
<reference evidence="4 5" key="1">
    <citation type="submission" date="2020-10" db="EMBL/GenBank/DDBJ databases">
        <title>The Coptis chinensis genome and diversification of protoberbering-type alkaloids.</title>
        <authorList>
            <person name="Wang B."/>
            <person name="Shu S."/>
            <person name="Song C."/>
            <person name="Liu Y."/>
        </authorList>
    </citation>
    <scope>NUCLEOTIDE SEQUENCE [LARGE SCALE GENOMIC DNA]</scope>
    <source>
        <strain evidence="4">HL-2020</strain>
        <tissue evidence="4">Leaf</tissue>
    </source>
</reference>
<dbReference type="InterPro" id="IPR036691">
    <property type="entry name" value="Endo/exonu/phosph_ase_sf"/>
</dbReference>
<dbReference type="InterPro" id="IPR025836">
    <property type="entry name" value="Zn_knuckle_CX2CX4HX4C"/>
</dbReference>
<accession>A0A835I0W0</accession>
<dbReference type="Proteomes" id="UP000631114">
    <property type="component" value="Unassembled WGS sequence"/>
</dbReference>
<organism evidence="4 5">
    <name type="scientific">Coptis chinensis</name>
    <dbReference type="NCBI Taxonomy" id="261450"/>
    <lineage>
        <taxon>Eukaryota</taxon>
        <taxon>Viridiplantae</taxon>
        <taxon>Streptophyta</taxon>
        <taxon>Embryophyta</taxon>
        <taxon>Tracheophyta</taxon>
        <taxon>Spermatophyta</taxon>
        <taxon>Magnoliopsida</taxon>
        <taxon>Ranunculales</taxon>
        <taxon>Ranunculaceae</taxon>
        <taxon>Coptidoideae</taxon>
        <taxon>Coptis</taxon>
    </lineage>
</organism>
<keyword evidence="5" id="KW-1185">Reference proteome</keyword>
<dbReference type="Pfam" id="PF20167">
    <property type="entry name" value="Transposase_32"/>
    <property type="match status" value="1"/>
</dbReference>
<comment type="caution">
    <text evidence="4">The sequence shown here is derived from an EMBL/GenBank/DDBJ whole genome shotgun (WGS) entry which is preliminary data.</text>
</comment>
<evidence type="ECO:0000259" key="2">
    <source>
        <dbReference type="Pfam" id="PF14392"/>
    </source>
</evidence>
<feature type="domain" description="Putative plant transposon protein" evidence="3">
    <location>
        <begin position="687"/>
        <end position="866"/>
    </location>
</feature>
<feature type="region of interest" description="Disordered" evidence="1">
    <location>
        <begin position="967"/>
        <end position="1036"/>
    </location>
</feature>
<evidence type="ECO:0000259" key="3">
    <source>
        <dbReference type="Pfam" id="PF20167"/>
    </source>
</evidence>
<dbReference type="AlphaFoldDB" id="A0A835I0W0"/>
<dbReference type="PANTHER" id="PTHR33710">
    <property type="entry name" value="BNAC02G09200D PROTEIN"/>
    <property type="match status" value="1"/>
</dbReference>
<protein>
    <recommendedName>
        <fullName evidence="6">Zinc knuckle CX2CX4HX4C</fullName>
    </recommendedName>
</protein>
<sequence length="1064" mass="121893">MDFYETNDLNFSKFYVWMQLHNYPDVFLDKEIIEGNLVETGYFDMSDLKFLELYPKTETQPNCVRVKVVLDVHAPIPLGFLIPVSIDGVDWISFLFEYLPVFCFKCGFIGHNFAACKVTEDNHGTDVRVSPGGQRFQFYSSKTRMVPKPFGNRIVSGFSLMFNPDLNKPFLPMIKNVADSSVNSKRTPAEKLKAPMIIDISSPQLPVHEGPSNEPGCHIPHDHLPIAVEANNPGQLGFTTQMDFNNFHPLHELEYPPGFAHIATDTDAKRLHFIDLGQLHHQEAYPYKRQEISQGVAATDKMIQDRENVNELVDCFFEADRESRRKTPIHDDGEVEVERPNILLKSSAGKGKKLQSVKGPGRVRLIKRLGDFESFVVPSCGLSGGLWIFWEKSVVVDVLMYDSWFIHCKIAVQLNGVKECFFLSCVYGFVGSIYTWTNKQNGSHRIWERIDRMMANEGWRSRFSGCRVHHELATTSDHKFLILKCLRDQVMIRRPFRFEIMWAQHDGCQEQIRDAFHSESQGSPSFVLCKKLQKCKENLRWWNKHVFGDVDHKLDCVLQRLSEIQSLIENHNDTDDLFRMENELMLEHNDILVQKANHWGQKACLDWFQFGEQNTRFYHNMRKRLSQSIGNRVTTVKSCEVSHQDFVSISAYATYMDEICNNRPFALEREVFLDEIGDDIITKWIKRINWQNLMKIKGVAYPHLVKLFYANIHGVEMKKLIFNTKVCGKDIVVTPASIASTLKVSRGDVHLLYPLKANFQHRRKDFIANFVGVGSYENSLSSTRMKPRFCILHWILFSTALPKCGHFNHINDFGLYLINAMRKGDKLNLGTIIWHNIVEHSGKSKKNICMPHGILISKIITGTGVPPHCMCIQQDSPISRLSVSRMTSRTVYEQDSGNHSPIAPVTAKTKDLYRLMLIPVAAKTKYFYQLALSDSSRLDLVIVSHTIMRVLKKKRILLDINMEENANDNEEVETEVDGDSEEVEAEVDGDNEEDEEVEMEVDGDSEEVEAEADGDNEEDEEVETEADGDSEEVEVEVDGDEELFECVVNQVFHQVLVAALSYLS</sequence>
<dbReference type="Pfam" id="PF14392">
    <property type="entry name" value="zf-CCHC_4"/>
    <property type="match status" value="1"/>
</dbReference>
<dbReference type="EMBL" id="JADFTS010000005">
    <property type="protein sequence ID" value="KAF9607662.1"/>
    <property type="molecule type" value="Genomic_DNA"/>
</dbReference>
<evidence type="ECO:0000256" key="1">
    <source>
        <dbReference type="SAM" id="MobiDB-lite"/>
    </source>
</evidence>
<name>A0A835I0W0_9MAGN</name>